<dbReference type="InterPro" id="IPR017452">
    <property type="entry name" value="GPCR_Rhodpsn_7TM"/>
</dbReference>
<dbReference type="GO" id="GO:0008020">
    <property type="term" value="F:G protein-coupled photoreceptor activity"/>
    <property type="evidence" value="ECO:0000318"/>
    <property type="project" value="GO_Central"/>
</dbReference>
<keyword evidence="3 9" id="KW-1133">Transmembrane helix</keyword>
<evidence type="ECO:0000313" key="11">
    <source>
        <dbReference type="EMBL" id="EDO46038.1"/>
    </source>
</evidence>
<keyword evidence="12" id="KW-1185">Reference proteome</keyword>
<dbReference type="eggNOG" id="KOG3656">
    <property type="taxonomic scope" value="Eukaryota"/>
</dbReference>
<evidence type="ECO:0000256" key="8">
    <source>
        <dbReference type="RuleBase" id="RU000688"/>
    </source>
</evidence>
<organism evidence="11 12">
    <name type="scientific">Nematostella vectensis</name>
    <name type="common">Starlet sea anemone</name>
    <dbReference type="NCBI Taxonomy" id="45351"/>
    <lineage>
        <taxon>Eukaryota</taxon>
        <taxon>Metazoa</taxon>
        <taxon>Cnidaria</taxon>
        <taxon>Anthozoa</taxon>
        <taxon>Hexacorallia</taxon>
        <taxon>Actiniaria</taxon>
        <taxon>Edwardsiidae</taxon>
        <taxon>Nematostella</taxon>
    </lineage>
</organism>
<feature type="transmembrane region" description="Helical" evidence="9">
    <location>
        <begin position="82"/>
        <end position="103"/>
    </location>
</feature>
<evidence type="ECO:0000256" key="7">
    <source>
        <dbReference type="ARBA" id="ARBA00023224"/>
    </source>
</evidence>
<dbReference type="SUPFAM" id="SSF81321">
    <property type="entry name" value="Family A G protein-coupled receptor-like"/>
    <property type="match status" value="1"/>
</dbReference>
<evidence type="ECO:0000256" key="5">
    <source>
        <dbReference type="ARBA" id="ARBA00023136"/>
    </source>
</evidence>
<dbReference type="PANTHER" id="PTHR24240">
    <property type="entry name" value="OPSIN"/>
    <property type="match status" value="1"/>
</dbReference>
<dbReference type="STRING" id="45351.A7RR25"/>
<evidence type="ECO:0000259" key="10">
    <source>
        <dbReference type="PROSITE" id="PS50262"/>
    </source>
</evidence>
<feature type="transmembrane region" description="Helical" evidence="9">
    <location>
        <begin position="123"/>
        <end position="145"/>
    </location>
</feature>
<dbReference type="OMA" id="AYGSICK"/>
<dbReference type="Gene3D" id="1.20.1070.10">
    <property type="entry name" value="Rhodopsin 7-helix transmembrane proteins"/>
    <property type="match status" value="1"/>
</dbReference>
<dbReference type="GO" id="GO:0007602">
    <property type="term" value="P:phototransduction"/>
    <property type="evidence" value="ECO:0000318"/>
    <property type="project" value="GO_Central"/>
</dbReference>
<name>A7RR25_NEMVE</name>
<feature type="domain" description="G-protein coupled receptors family 1 profile" evidence="10">
    <location>
        <begin position="1"/>
        <end position="230"/>
    </location>
</feature>
<dbReference type="GO" id="GO:0007186">
    <property type="term" value="P:G protein-coupled receptor signaling pathway"/>
    <property type="evidence" value="ECO:0000318"/>
    <property type="project" value="GO_Central"/>
</dbReference>
<dbReference type="PROSITE" id="PS00237">
    <property type="entry name" value="G_PROTEIN_RECEP_F1_1"/>
    <property type="match status" value="1"/>
</dbReference>
<feature type="transmembrane region" description="Helical" evidence="9">
    <location>
        <begin position="211"/>
        <end position="233"/>
    </location>
</feature>
<evidence type="ECO:0000256" key="6">
    <source>
        <dbReference type="ARBA" id="ARBA00023170"/>
    </source>
</evidence>
<dbReference type="InterPro" id="IPR000276">
    <property type="entry name" value="GPCR_Rhodpsn"/>
</dbReference>
<keyword evidence="7 8" id="KW-0807">Transducer</keyword>
<dbReference type="PROSITE" id="PS50262">
    <property type="entry name" value="G_PROTEIN_RECEP_F1_2"/>
    <property type="match status" value="1"/>
</dbReference>
<sequence length="244" mass="27751">TNIFLANLAVMDLCIGFLMFPFSVTTVLRGAWVFGDGVCQMNGFTNMAGGTCTILTMAVISVDRYRAIVSGPGHKLQVRHALPLMTGVWLWGIVVGLLPILGWNEYVFAYGSICKMSFKKDPGYIMFAAVTCFVIPFIIMFYCYLRVFIKLMQRKWNRASAKNRESHHMRSETRTAKIVFSVLFVFSVAWTPYVIVHLLQASPEITLPTNVTTFVTLFAAMHSFYNPIIYVTMNRKFRSDLYKL</sequence>
<reference evidence="11 12" key="1">
    <citation type="journal article" date="2007" name="Science">
        <title>Sea anemone genome reveals ancestral eumetazoan gene repertoire and genomic organization.</title>
        <authorList>
            <person name="Putnam N.H."/>
            <person name="Srivastava M."/>
            <person name="Hellsten U."/>
            <person name="Dirks B."/>
            <person name="Chapman J."/>
            <person name="Salamov A."/>
            <person name="Terry A."/>
            <person name="Shapiro H."/>
            <person name="Lindquist E."/>
            <person name="Kapitonov V.V."/>
            <person name="Jurka J."/>
            <person name="Genikhovich G."/>
            <person name="Grigoriev I.V."/>
            <person name="Lucas S.M."/>
            <person name="Steele R.E."/>
            <person name="Finnerty J.R."/>
            <person name="Technau U."/>
            <person name="Martindale M.Q."/>
            <person name="Rokhsar D.S."/>
        </authorList>
    </citation>
    <scope>NUCLEOTIDE SEQUENCE [LARGE SCALE GENOMIC DNA]</scope>
    <source>
        <strain evidence="12">CH2 X CH6</strain>
    </source>
</reference>
<feature type="transmembrane region" description="Helical" evidence="9">
    <location>
        <begin position="178"/>
        <end position="199"/>
    </location>
</feature>
<feature type="transmembrane region" description="Helical" evidence="9">
    <location>
        <begin position="44"/>
        <end position="62"/>
    </location>
</feature>
<evidence type="ECO:0000256" key="4">
    <source>
        <dbReference type="ARBA" id="ARBA00023040"/>
    </source>
</evidence>
<comment type="subcellular location">
    <subcellularLocation>
        <location evidence="1">Membrane</location>
        <topology evidence="1">Multi-pass membrane protein</topology>
    </subcellularLocation>
</comment>
<dbReference type="AlphaFoldDB" id="A7RR25"/>
<feature type="non-terminal residue" evidence="11">
    <location>
        <position position="244"/>
    </location>
</feature>
<dbReference type="Proteomes" id="UP000001593">
    <property type="component" value="Unassembled WGS sequence"/>
</dbReference>
<evidence type="ECO:0000313" key="12">
    <source>
        <dbReference type="Proteomes" id="UP000001593"/>
    </source>
</evidence>
<dbReference type="GO" id="GO:0071482">
    <property type="term" value="P:cellular response to light stimulus"/>
    <property type="evidence" value="ECO:0000318"/>
    <property type="project" value="GO_Central"/>
</dbReference>
<dbReference type="InterPro" id="IPR050125">
    <property type="entry name" value="GPCR_opsins"/>
</dbReference>
<feature type="transmembrane region" description="Helical" evidence="9">
    <location>
        <begin position="12"/>
        <end position="32"/>
    </location>
</feature>
<dbReference type="InParanoid" id="A7RR25"/>
<accession>A7RR25</accession>
<keyword evidence="6 8" id="KW-0675">Receptor</keyword>
<dbReference type="PRINTS" id="PR00237">
    <property type="entry name" value="GPCRRHODOPSN"/>
</dbReference>
<dbReference type="PhylomeDB" id="A7RR25"/>
<dbReference type="Pfam" id="PF00001">
    <property type="entry name" value="7tm_1"/>
    <property type="match status" value="1"/>
</dbReference>
<evidence type="ECO:0000256" key="1">
    <source>
        <dbReference type="ARBA" id="ARBA00004141"/>
    </source>
</evidence>
<feature type="non-terminal residue" evidence="11">
    <location>
        <position position="1"/>
    </location>
</feature>
<dbReference type="EMBL" id="DS469530">
    <property type="protein sequence ID" value="EDO46038.1"/>
    <property type="molecule type" value="Genomic_DNA"/>
</dbReference>
<dbReference type="GO" id="GO:0005886">
    <property type="term" value="C:plasma membrane"/>
    <property type="evidence" value="ECO:0000318"/>
    <property type="project" value="GO_Central"/>
</dbReference>
<proteinExistence type="inferred from homology"/>
<protein>
    <recommendedName>
        <fullName evidence="10">G-protein coupled receptors family 1 profile domain-containing protein</fullName>
    </recommendedName>
</protein>
<keyword evidence="4 8" id="KW-0297">G-protein coupled receptor</keyword>
<keyword evidence="2 8" id="KW-0812">Transmembrane</keyword>
<keyword evidence="5 9" id="KW-0472">Membrane</keyword>
<evidence type="ECO:0000256" key="9">
    <source>
        <dbReference type="SAM" id="Phobius"/>
    </source>
</evidence>
<gene>
    <name evidence="11" type="ORF">NEMVEDRAFT_v1g23333</name>
</gene>
<dbReference type="HOGENOM" id="CLU_009579_3_3_1"/>
<comment type="similarity">
    <text evidence="8">Belongs to the G-protein coupled receptor 1 family.</text>
</comment>
<evidence type="ECO:0000256" key="2">
    <source>
        <dbReference type="ARBA" id="ARBA00022692"/>
    </source>
</evidence>
<evidence type="ECO:0000256" key="3">
    <source>
        <dbReference type="ARBA" id="ARBA00022989"/>
    </source>
</evidence>